<organism evidence="2 3">
    <name type="scientific">Salix dunnii</name>
    <dbReference type="NCBI Taxonomy" id="1413687"/>
    <lineage>
        <taxon>Eukaryota</taxon>
        <taxon>Viridiplantae</taxon>
        <taxon>Streptophyta</taxon>
        <taxon>Embryophyta</taxon>
        <taxon>Tracheophyta</taxon>
        <taxon>Spermatophyta</taxon>
        <taxon>Magnoliopsida</taxon>
        <taxon>eudicotyledons</taxon>
        <taxon>Gunneridae</taxon>
        <taxon>Pentapetalae</taxon>
        <taxon>rosids</taxon>
        <taxon>fabids</taxon>
        <taxon>Malpighiales</taxon>
        <taxon>Salicaceae</taxon>
        <taxon>Saliceae</taxon>
        <taxon>Salix</taxon>
    </lineage>
</organism>
<name>A0A835MVA2_9ROSI</name>
<proteinExistence type="predicted"/>
<feature type="compositionally biased region" description="Low complexity" evidence="1">
    <location>
        <begin position="463"/>
        <end position="474"/>
    </location>
</feature>
<comment type="caution">
    <text evidence="2">The sequence shown here is derived from an EMBL/GenBank/DDBJ whole genome shotgun (WGS) entry which is preliminary data.</text>
</comment>
<gene>
    <name evidence="2" type="ORF">SADUNF_Sadunf13G0115400</name>
</gene>
<dbReference type="InterPro" id="IPR008507">
    <property type="entry name" value="DUF789"/>
</dbReference>
<dbReference type="PANTHER" id="PTHR32010:SF23">
    <property type="entry name" value="IG-LIKE DOMAIN-CONTAINING PROTEIN"/>
    <property type="match status" value="1"/>
</dbReference>
<dbReference type="PANTHER" id="PTHR32010">
    <property type="entry name" value="PHOTOSYSTEM II STABILITY/ASSEMBLY FACTOR HCF136, CHLOROPLASTIC"/>
    <property type="match status" value="1"/>
</dbReference>
<accession>A0A835MVA2</accession>
<feature type="region of interest" description="Disordered" evidence="1">
    <location>
        <begin position="463"/>
        <end position="495"/>
    </location>
</feature>
<dbReference type="Pfam" id="PF05623">
    <property type="entry name" value="DUF789"/>
    <property type="match status" value="2"/>
</dbReference>
<dbReference type="AlphaFoldDB" id="A0A835MVA2"/>
<dbReference type="OrthoDB" id="1920576at2759"/>
<dbReference type="EMBL" id="JADGMS010000013">
    <property type="protein sequence ID" value="KAF9670883.1"/>
    <property type="molecule type" value="Genomic_DNA"/>
</dbReference>
<evidence type="ECO:0000313" key="3">
    <source>
        <dbReference type="Proteomes" id="UP000657918"/>
    </source>
</evidence>
<dbReference type="Proteomes" id="UP000657918">
    <property type="component" value="Unassembled WGS sequence"/>
</dbReference>
<evidence type="ECO:0000313" key="2">
    <source>
        <dbReference type="EMBL" id="KAF9670883.1"/>
    </source>
</evidence>
<feature type="compositionally biased region" description="Basic and acidic residues" evidence="1">
    <location>
        <begin position="479"/>
        <end position="495"/>
    </location>
</feature>
<reference evidence="2 3" key="1">
    <citation type="submission" date="2020-10" db="EMBL/GenBank/DDBJ databases">
        <title>Plant Genome Project.</title>
        <authorList>
            <person name="Zhang R.-G."/>
        </authorList>
    </citation>
    <scope>NUCLEOTIDE SEQUENCE [LARGE SCALE GENOMIC DNA]</scope>
    <source>
        <strain evidence="2">FAFU-HL-1</strain>
        <tissue evidence="2">Leaf</tissue>
    </source>
</reference>
<evidence type="ECO:0000256" key="1">
    <source>
        <dbReference type="SAM" id="MobiDB-lite"/>
    </source>
</evidence>
<keyword evidence="3" id="KW-1185">Reference proteome</keyword>
<protein>
    <submittedName>
        <fullName evidence="2">Uncharacterized protein</fullName>
    </submittedName>
</protein>
<sequence>MVTYTVSCVWIGFIRYQVQKRSNGLVIMVALVLQRGCGIDFPSVHAEKKMNKMKTVSAKREIDSSPLSKSDVFPKQDASLKTEGSRCTYEALFDYNSKDTICIKGLDLGKKGTEGAGSNHITRNLEEAFSSIDLSEYNSCKTMDVKSYCKGCGSESTKYGCQCFNVDNADLMVKSDAANCGYHRQIWRAKKNSPLNWQKRQRIFRDEKLHWESRLDCVNVKEHTSLRERSFHSRQNSFADKGLLPTPMVSSAGHSNAACVSNRMANAERKMNRGFHRKVLFRRDWVPKHRSNGNHSQYFSQSNQAPEIECNKSGLLSHSAFGYNRNHSRGIGWGGYGQTFSRPSFTHGSYCLNPSSAASAHAQQRFTGFIHRMNHVTGRCSDNSVDGKLHSRLIYYNQYRERHVIPCGAKAMWVPVCTKDSVMPENTYPAGVCDSYDILQFSCNELPDSHAKGYVVPSCVSSSLNDSKSSSLTSSHRKNSVEGEAPKSEEFSAEAHKVESAKDDMACTEKSRDVSQFFGSKVRTEESNAARKLQLEYQSTLGHPIAEFERFLHSAAPAITSSCTYKNELLNSSLHLTQIPFTSLQAVWQWYEMPGNYGLEVKARDSQSINGLLAGSTSFCAYFVPFLSAVQLYGYPHLSDACPKDLHANPELIFEFFESEMPHCRKPLHLKNCIQSYYGQACSSLIRDLISIGTSNLQVFGDPSKLESMNLHDLHPATWFSVAWYPIYRIPEGKFSASFLTYHLLGQSVVQTIPIDSLSKMFQIVFPVIGLQSYNTQGECWFDLRTPAEPSSKETIKARTAAIHSERRRTLEENASLLSRGTVTSDKAKGVNQHPDYKFFISRKS</sequence>